<dbReference type="GO" id="GO:0005783">
    <property type="term" value="C:endoplasmic reticulum"/>
    <property type="evidence" value="ECO:0007669"/>
    <property type="project" value="TreeGrafter"/>
</dbReference>
<organism evidence="2 3">
    <name type="scientific">Pocillopora meandrina</name>
    <dbReference type="NCBI Taxonomy" id="46732"/>
    <lineage>
        <taxon>Eukaryota</taxon>
        <taxon>Metazoa</taxon>
        <taxon>Cnidaria</taxon>
        <taxon>Anthozoa</taxon>
        <taxon>Hexacorallia</taxon>
        <taxon>Scleractinia</taxon>
        <taxon>Astrocoeniina</taxon>
        <taxon>Pocilloporidae</taxon>
        <taxon>Pocillopora</taxon>
    </lineage>
</organism>
<comment type="caution">
    <text evidence="2">The sequence shown here is derived from an EMBL/GenBank/DDBJ whole genome shotgun (WGS) entry which is preliminary data.</text>
</comment>
<feature type="transmembrane region" description="Helical" evidence="1">
    <location>
        <begin position="406"/>
        <end position="427"/>
    </location>
</feature>
<dbReference type="EMBL" id="CALNXJ010000015">
    <property type="protein sequence ID" value="CAH3115854.1"/>
    <property type="molecule type" value="Genomic_DNA"/>
</dbReference>
<gene>
    <name evidence="2" type="ORF">PMEA_00006807</name>
</gene>
<evidence type="ECO:0000313" key="3">
    <source>
        <dbReference type="Proteomes" id="UP001159428"/>
    </source>
</evidence>
<feature type="transmembrane region" description="Helical" evidence="1">
    <location>
        <begin position="284"/>
        <end position="312"/>
    </location>
</feature>
<reference evidence="2 3" key="1">
    <citation type="submission" date="2022-05" db="EMBL/GenBank/DDBJ databases">
        <authorList>
            <consortium name="Genoscope - CEA"/>
            <person name="William W."/>
        </authorList>
    </citation>
    <scope>NUCLEOTIDE SEQUENCE [LARGE SCALE GENOMIC DNA]</scope>
</reference>
<keyword evidence="1" id="KW-0472">Membrane</keyword>
<dbReference type="PANTHER" id="PTHR21329">
    <property type="entry name" value="PHOSPHATIDYLINOSITOL N-ACETYLGLUCOSAMINYLTRANSFERASE SUBUNIT Q-RELATED"/>
    <property type="match status" value="1"/>
</dbReference>
<dbReference type="Pfam" id="PF05024">
    <property type="entry name" value="Gpi1"/>
    <property type="match status" value="1"/>
</dbReference>
<dbReference type="InterPro" id="IPR007720">
    <property type="entry name" value="PigQ/GPI1"/>
</dbReference>
<sequence>MKVYFPLHCLKAKSGFIFGWKNEQTSTFVAASVIHPREIYDSFCERVFDECALYLVGVWLNENDEKSVGQVFAVLKTLSRSLTDGLFILRLIRFTDTFHLCHVGNSLITNGSVVIFYKQPTGNAFFTTSPAVPDGIKFWRKSEALLKQTCPTELSNVIELLNNSHKAEESIYRLFETQTETLRKPIREIWRLLSNFGMKVVILFYALFHQRQQEEHLVVIETIKFFSGLSAVFLQLFTRVRQMRALVLCFSNSTALKDKLDYTGHSTESRNSPMKTGARIKSNVFPVVWFGSFLSAVAIDVVLGLFIVLWLFSNGYNTCATDLMMEKTDAVVQWITSLLEWLQGAPAGLKINQKLAEYLSIFFLYHLFLWQIYLSYIEPYLQIIISFIIMSGCFGATFLLSLASDVMSLITLHIYCFYVYAAMLYNFQLQKLLLLAKLFTGRKWNVEKNQEDIVPYRVDRLFLGTLCFTILLFLLPTTAMYYVVFTALRLIVLFVKGAVNRIIGMMNNLPVFPLITAFFRPDLIPGGIKFEYVNSLAPSEAERNTLQDFPLDITAPSPTVLLILHNQPLPITELFTQQLLEKFPDQDEYKQDWLLLIKNLAKGELIYPWVKSRTFEKEAVH</sequence>
<keyword evidence="1" id="KW-0812">Transmembrane</keyword>
<feature type="transmembrane region" description="Helical" evidence="1">
    <location>
        <begin position="458"/>
        <end position="475"/>
    </location>
</feature>
<dbReference type="GO" id="GO:0006506">
    <property type="term" value="P:GPI anchor biosynthetic process"/>
    <property type="evidence" value="ECO:0007669"/>
    <property type="project" value="InterPro"/>
</dbReference>
<dbReference type="PANTHER" id="PTHR21329:SF3">
    <property type="entry name" value="PHOSPHATIDYLINOSITOL N-ACETYLGLUCOSAMINYLTRANSFERASE SUBUNIT Q"/>
    <property type="match status" value="1"/>
</dbReference>
<accession>A0AAU9WIE6</accession>
<feature type="transmembrane region" description="Helical" evidence="1">
    <location>
        <begin position="380"/>
        <end position="400"/>
    </location>
</feature>
<evidence type="ECO:0000256" key="1">
    <source>
        <dbReference type="SAM" id="Phobius"/>
    </source>
</evidence>
<proteinExistence type="predicted"/>
<dbReference type="Proteomes" id="UP001159428">
    <property type="component" value="Unassembled WGS sequence"/>
</dbReference>
<name>A0AAU9WIE6_9CNID</name>
<evidence type="ECO:0000313" key="2">
    <source>
        <dbReference type="EMBL" id="CAH3115854.1"/>
    </source>
</evidence>
<keyword evidence="3" id="KW-1185">Reference proteome</keyword>
<protein>
    <recommendedName>
        <fullName evidence="4">Phosphatidylinositol N-acetylglucosaminyltransferase subunit Q</fullName>
    </recommendedName>
</protein>
<dbReference type="AlphaFoldDB" id="A0AAU9WIE6"/>
<evidence type="ECO:0008006" key="4">
    <source>
        <dbReference type="Google" id="ProtNLM"/>
    </source>
</evidence>
<keyword evidence="1" id="KW-1133">Transmembrane helix</keyword>
<dbReference type="GO" id="GO:0016020">
    <property type="term" value="C:membrane"/>
    <property type="evidence" value="ECO:0007669"/>
    <property type="project" value="InterPro"/>
</dbReference>
<feature type="transmembrane region" description="Helical" evidence="1">
    <location>
        <begin position="355"/>
        <end position="373"/>
    </location>
</feature>